<dbReference type="AlphaFoldDB" id="A0A8F5BUX4"/>
<organism evidence="1 2">
    <name type="scientific">Saccharolobus shibatae</name>
    <dbReference type="NCBI Taxonomy" id="2286"/>
    <lineage>
        <taxon>Archaea</taxon>
        <taxon>Thermoproteota</taxon>
        <taxon>Thermoprotei</taxon>
        <taxon>Sulfolobales</taxon>
        <taxon>Sulfolobaceae</taxon>
        <taxon>Saccharolobus</taxon>
    </lineage>
</organism>
<proteinExistence type="predicted"/>
<evidence type="ECO:0000313" key="1">
    <source>
        <dbReference type="EMBL" id="QXJ31911.1"/>
    </source>
</evidence>
<gene>
    <name evidence="1" type="ORF">J5U21_01562</name>
</gene>
<dbReference type="EMBL" id="CP077715">
    <property type="protein sequence ID" value="QXJ31911.1"/>
    <property type="molecule type" value="Genomic_DNA"/>
</dbReference>
<evidence type="ECO:0000313" key="2">
    <source>
        <dbReference type="Proteomes" id="UP000693941"/>
    </source>
</evidence>
<protein>
    <submittedName>
        <fullName evidence="1">Uncharacterized protein</fullName>
    </submittedName>
</protein>
<accession>A0A8F5BUX4</accession>
<reference evidence="1" key="1">
    <citation type="journal article" date="2021" name="Environ. Microbiol.">
        <title>New insights into the diversity and evolution of the archaeal mobilome from three complete genomes of Saccharolobus shibatae.</title>
        <authorList>
            <person name="Medvedeva S."/>
            <person name="Brandt D."/>
            <person name="Cvirkaite-Krupovic V."/>
            <person name="Liu Y."/>
            <person name="Severinov K."/>
            <person name="Ishino S."/>
            <person name="Ishino Y."/>
            <person name="Prangishvili D."/>
            <person name="Kalinowski J."/>
            <person name="Krupovic M."/>
        </authorList>
    </citation>
    <scope>NUCLEOTIDE SEQUENCE</scope>
    <source>
        <strain evidence="1">BEU9</strain>
    </source>
</reference>
<dbReference type="Proteomes" id="UP000693941">
    <property type="component" value="Chromosome"/>
</dbReference>
<name>A0A8F5BUX4_9CREN</name>
<sequence length="38" mass="4027">MISRNGSFLKIGFGSTARGKDVNVEDVDVGDVLDSLSQ</sequence>